<dbReference type="AlphaFoldDB" id="A0AAW2JD73"/>
<protein>
    <recommendedName>
        <fullName evidence="2">Haloacid dehalogenase-like hydrolase (HAD) superfamily protein</fullName>
    </recommendedName>
</protein>
<dbReference type="InterPro" id="IPR036412">
    <property type="entry name" value="HAD-like_sf"/>
</dbReference>
<dbReference type="PANTHER" id="PTHR42896">
    <property type="entry name" value="XYLULOSE-1,5-BISPHOSPHATE (XUBP) PHOSPHATASE"/>
    <property type="match status" value="1"/>
</dbReference>
<dbReference type="InterPro" id="IPR044999">
    <property type="entry name" value="CbbY-like"/>
</dbReference>
<evidence type="ECO:0008006" key="2">
    <source>
        <dbReference type="Google" id="ProtNLM"/>
    </source>
</evidence>
<dbReference type="SUPFAM" id="SSF56784">
    <property type="entry name" value="HAD-like"/>
    <property type="match status" value="1"/>
</dbReference>
<dbReference type="PANTHER" id="PTHR42896:SF3">
    <property type="entry name" value="PROTEIN, PUTATIVE, EXPRESSED-RELATED"/>
    <property type="match status" value="1"/>
</dbReference>
<dbReference type="GO" id="GO:0016787">
    <property type="term" value="F:hydrolase activity"/>
    <property type="evidence" value="ECO:0007669"/>
    <property type="project" value="InterPro"/>
</dbReference>
<reference evidence="1" key="1">
    <citation type="submission" date="2020-06" db="EMBL/GenBank/DDBJ databases">
        <authorList>
            <person name="Li T."/>
            <person name="Hu X."/>
            <person name="Zhang T."/>
            <person name="Song X."/>
            <person name="Zhang H."/>
            <person name="Dai N."/>
            <person name="Sheng W."/>
            <person name="Hou X."/>
            <person name="Wei L."/>
        </authorList>
    </citation>
    <scope>NUCLEOTIDE SEQUENCE</scope>
    <source>
        <strain evidence="1">KEN8</strain>
        <tissue evidence="1">Leaf</tissue>
    </source>
</reference>
<dbReference type="InterPro" id="IPR023198">
    <property type="entry name" value="PGP-like_dom2"/>
</dbReference>
<reference evidence="1" key="2">
    <citation type="journal article" date="2024" name="Plant">
        <title>Genomic evolution and insights into agronomic trait innovations of Sesamum species.</title>
        <authorList>
            <person name="Miao H."/>
            <person name="Wang L."/>
            <person name="Qu L."/>
            <person name="Liu H."/>
            <person name="Sun Y."/>
            <person name="Le M."/>
            <person name="Wang Q."/>
            <person name="Wei S."/>
            <person name="Zheng Y."/>
            <person name="Lin W."/>
            <person name="Duan Y."/>
            <person name="Cao H."/>
            <person name="Xiong S."/>
            <person name="Wang X."/>
            <person name="Wei L."/>
            <person name="Li C."/>
            <person name="Ma Q."/>
            <person name="Ju M."/>
            <person name="Zhao R."/>
            <person name="Li G."/>
            <person name="Mu C."/>
            <person name="Tian Q."/>
            <person name="Mei H."/>
            <person name="Zhang T."/>
            <person name="Gao T."/>
            <person name="Zhang H."/>
        </authorList>
    </citation>
    <scope>NUCLEOTIDE SEQUENCE</scope>
    <source>
        <strain evidence="1">KEN8</strain>
    </source>
</reference>
<dbReference type="Gene3D" id="1.10.150.240">
    <property type="entry name" value="Putative phosphatase, domain 2"/>
    <property type="match status" value="1"/>
</dbReference>
<dbReference type="Gene3D" id="3.40.50.1000">
    <property type="entry name" value="HAD superfamily/HAD-like"/>
    <property type="match status" value="1"/>
</dbReference>
<accession>A0AAW2JD73</accession>
<comment type="caution">
    <text evidence="1">The sequence shown here is derived from an EMBL/GenBank/DDBJ whole genome shotgun (WGS) entry which is preliminary data.</text>
</comment>
<dbReference type="InterPro" id="IPR023214">
    <property type="entry name" value="HAD_sf"/>
</dbReference>
<dbReference type="EMBL" id="JACGWM010001502">
    <property type="protein sequence ID" value="KAL0292561.1"/>
    <property type="molecule type" value="Genomic_DNA"/>
</dbReference>
<sequence>METATYPISYALRLCGGATTTANTTSTTAKLPNHVYGKRLCSNSLPASPTICHFYSFTRKINKRLHSDRFIGSASLQDTSESNPSQKFALLLEVEGCFAIFDQEKLLVEYNAQNERVLMDVYRLGNRQAFNVAFRKLGLDCANWTEPVYMDLVRKCAGDEERMLILYFNRIGWPTSVATNEKGTFMKNVLREKKNALDDLVMSKAFSLRPGVEEFIDDACEEGVPVVILTAYGMSGEKVASIWAIAAILLPGKTGSEDLVNGICLPCLVLRSIVEKLGTDRMSKTKIVGDDEVKQSFYGQLVFGKGVSSSLDERLANEVRKAASAERQRIAEEVASMLKLKVELNNNSTESSQNIVAALRAGAEYAGVPTYKCVLVAGSQSGVAAAERIGMPCVVLRSSSTSRAEFRSAVAVMDGFGGADLSISRLRRKFLS</sequence>
<evidence type="ECO:0000313" key="1">
    <source>
        <dbReference type="EMBL" id="KAL0292561.1"/>
    </source>
</evidence>
<gene>
    <name evidence="1" type="ORF">Scaly_2585000</name>
</gene>
<name>A0AAW2JD73_9LAMI</name>
<proteinExistence type="predicted"/>
<organism evidence="1">
    <name type="scientific">Sesamum calycinum</name>
    <dbReference type="NCBI Taxonomy" id="2727403"/>
    <lineage>
        <taxon>Eukaryota</taxon>
        <taxon>Viridiplantae</taxon>
        <taxon>Streptophyta</taxon>
        <taxon>Embryophyta</taxon>
        <taxon>Tracheophyta</taxon>
        <taxon>Spermatophyta</taxon>
        <taxon>Magnoliopsida</taxon>
        <taxon>eudicotyledons</taxon>
        <taxon>Gunneridae</taxon>
        <taxon>Pentapetalae</taxon>
        <taxon>asterids</taxon>
        <taxon>lamiids</taxon>
        <taxon>Lamiales</taxon>
        <taxon>Pedaliaceae</taxon>
        <taxon>Sesamum</taxon>
    </lineage>
</organism>